<evidence type="ECO:0000256" key="7">
    <source>
        <dbReference type="ARBA" id="ARBA00023288"/>
    </source>
</evidence>
<evidence type="ECO:0000256" key="6">
    <source>
        <dbReference type="ARBA" id="ARBA00023139"/>
    </source>
</evidence>
<organism evidence="10 11">
    <name type="scientific">Clostridium fungisolvens</name>
    <dbReference type="NCBI Taxonomy" id="1604897"/>
    <lineage>
        <taxon>Bacteria</taxon>
        <taxon>Bacillati</taxon>
        <taxon>Bacillota</taxon>
        <taxon>Clostridia</taxon>
        <taxon>Eubacteriales</taxon>
        <taxon>Clostridiaceae</taxon>
        <taxon>Clostridium</taxon>
    </lineage>
</organism>
<dbReference type="InterPro" id="IPR057336">
    <property type="entry name" value="GerAC_N"/>
</dbReference>
<evidence type="ECO:0008006" key="12">
    <source>
        <dbReference type="Google" id="ProtNLM"/>
    </source>
</evidence>
<proteinExistence type="inferred from homology"/>
<evidence type="ECO:0000313" key="10">
    <source>
        <dbReference type="EMBL" id="GFP78163.1"/>
    </source>
</evidence>
<dbReference type="Pfam" id="PF05504">
    <property type="entry name" value="Spore_GerAC"/>
    <property type="match status" value="1"/>
</dbReference>
<gene>
    <name evidence="10" type="ORF">bsdtw1_04357</name>
</gene>
<feature type="domain" description="Spore germination GerAC-like C-terminal" evidence="8">
    <location>
        <begin position="209"/>
        <end position="375"/>
    </location>
</feature>
<comment type="similarity">
    <text evidence="2">Belongs to the GerABKC lipoprotein family.</text>
</comment>
<evidence type="ECO:0000256" key="3">
    <source>
        <dbReference type="ARBA" id="ARBA00022544"/>
    </source>
</evidence>
<evidence type="ECO:0000256" key="5">
    <source>
        <dbReference type="ARBA" id="ARBA00023136"/>
    </source>
</evidence>
<feature type="domain" description="Spore germination protein N-terminal" evidence="9">
    <location>
        <begin position="27"/>
        <end position="197"/>
    </location>
</feature>
<evidence type="ECO:0000256" key="1">
    <source>
        <dbReference type="ARBA" id="ARBA00004635"/>
    </source>
</evidence>
<comment type="subcellular location">
    <subcellularLocation>
        <location evidence="1">Membrane</location>
        <topology evidence="1">Lipid-anchor</topology>
    </subcellularLocation>
</comment>
<keyword evidence="3" id="KW-0309">Germination</keyword>
<dbReference type="Pfam" id="PF25198">
    <property type="entry name" value="Spore_GerAC_N"/>
    <property type="match status" value="1"/>
</dbReference>
<keyword evidence="11" id="KW-1185">Reference proteome</keyword>
<dbReference type="PANTHER" id="PTHR35789:SF1">
    <property type="entry name" value="SPORE GERMINATION PROTEIN B3"/>
    <property type="match status" value="1"/>
</dbReference>
<dbReference type="InterPro" id="IPR046953">
    <property type="entry name" value="Spore_GerAC-like_C"/>
</dbReference>
<evidence type="ECO:0000313" key="11">
    <source>
        <dbReference type="Proteomes" id="UP000580568"/>
    </source>
</evidence>
<dbReference type="EMBL" id="BLZR01000001">
    <property type="protein sequence ID" value="GFP78163.1"/>
    <property type="molecule type" value="Genomic_DNA"/>
</dbReference>
<name>A0A6V8STC4_9CLOT</name>
<dbReference type="Proteomes" id="UP000580568">
    <property type="component" value="Unassembled WGS sequence"/>
</dbReference>
<dbReference type="GO" id="GO:0016020">
    <property type="term" value="C:membrane"/>
    <property type="evidence" value="ECO:0007669"/>
    <property type="project" value="UniProtKB-SubCell"/>
</dbReference>
<keyword evidence="6" id="KW-0564">Palmitate</keyword>
<sequence length="378" mass="42976">MNLLKIRNMICLILIVIMLLNTTGCWDQKIYEESGFALQVGFEIADEDELLMCFTIPVLDERATEKTELIYGTANLLREFREEARKTSSKYIEGGKIQQVLISDSLAERGVHSLLEILEREPTDPTIAHVVVVEGSPKDLFEQAQTFGDKPPLPSIYLHQLIRSNIKSSNIPETRIFRFTTDYFAPGIDPITPIIKIERKKGKGIAIIGSALFLDDKMVGKIDTEQTALLLAMMGKAKKSVFISKNALNPKGENNKSGCAVNIKTVKRSLKARLIDDKPTIDISLNFKVILSEYKWLNKYDETAQKSIEDELAREIKEKCENTLQYTQEVGSDPLGIGDIIRSKYNNYWEKVKWEKEYKDVTFNVNVKVDINNYGLIR</sequence>
<dbReference type="NCBIfam" id="TIGR02887">
    <property type="entry name" value="spore_ger_x_C"/>
    <property type="match status" value="1"/>
</dbReference>
<keyword evidence="4" id="KW-0732">Signal</keyword>
<dbReference type="InterPro" id="IPR038501">
    <property type="entry name" value="Spore_GerAC_C_sf"/>
</dbReference>
<protein>
    <recommendedName>
        <fullName evidence="12">Germination protein, Ger(X)C family</fullName>
    </recommendedName>
</protein>
<accession>A0A6V8STC4</accession>
<evidence type="ECO:0000259" key="9">
    <source>
        <dbReference type="Pfam" id="PF25198"/>
    </source>
</evidence>
<reference evidence="10 11" key="1">
    <citation type="submission" date="2020-07" db="EMBL/GenBank/DDBJ databases">
        <title>A new beta-1,3-glucan-decomposing anaerobic bacterium isolated from anoxic soil subjected to biological soil disinfestation.</title>
        <authorList>
            <person name="Ueki A."/>
            <person name="Tonouchi A."/>
        </authorList>
    </citation>
    <scope>NUCLEOTIDE SEQUENCE [LARGE SCALE GENOMIC DNA]</scope>
    <source>
        <strain evidence="10 11">TW1</strain>
    </source>
</reference>
<dbReference type="InterPro" id="IPR008844">
    <property type="entry name" value="Spore_GerAC-like"/>
</dbReference>
<dbReference type="AlphaFoldDB" id="A0A6V8STC4"/>
<keyword evidence="5" id="KW-0472">Membrane</keyword>
<evidence type="ECO:0000256" key="4">
    <source>
        <dbReference type="ARBA" id="ARBA00022729"/>
    </source>
</evidence>
<dbReference type="PANTHER" id="PTHR35789">
    <property type="entry name" value="SPORE GERMINATION PROTEIN B3"/>
    <property type="match status" value="1"/>
</dbReference>
<comment type="caution">
    <text evidence="10">The sequence shown here is derived from an EMBL/GenBank/DDBJ whole genome shotgun (WGS) entry which is preliminary data.</text>
</comment>
<keyword evidence="7" id="KW-0449">Lipoprotein</keyword>
<dbReference type="Gene3D" id="3.30.300.210">
    <property type="entry name" value="Nutrient germinant receptor protein C, domain 3"/>
    <property type="match status" value="1"/>
</dbReference>
<dbReference type="GO" id="GO:0009847">
    <property type="term" value="P:spore germination"/>
    <property type="evidence" value="ECO:0007669"/>
    <property type="project" value="InterPro"/>
</dbReference>
<evidence type="ECO:0000259" key="8">
    <source>
        <dbReference type="Pfam" id="PF05504"/>
    </source>
</evidence>
<evidence type="ECO:0000256" key="2">
    <source>
        <dbReference type="ARBA" id="ARBA00007886"/>
    </source>
</evidence>